<keyword evidence="7" id="KW-0472">Membrane</keyword>
<dbReference type="Gene3D" id="2.60.40.3780">
    <property type="match status" value="1"/>
</dbReference>
<keyword evidence="4" id="KW-0732">Signal</keyword>
<keyword evidence="10" id="KW-0012">Acyltransferase</keyword>
<feature type="active site" description="Nucleophile" evidence="13">
    <location>
        <position position="362"/>
    </location>
</feature>
<dbReference type="PANTHER" id="PTHR30582:SF2">
    <property type="entry name" value="L,D-TRANSPEPTIDASE YCIB-RELATED"/>
    <property type="match status" value="1"/>
</dbReference>
<organism evidence="15 16">
    <name type="scientific">Rhodococcus opacus</name>
    <name type="common">Nocardia opaca</name>
    <dbReference type="NCBI Taxonomy" id="37919"/>
    <lineage>
        <taxon>Bacteria</taxon>
        <taxon>Bacillati</taxon>
        <taxon>Actinomycetota</taxon>
        <taxon>Actinomycetes</taxon>
        <taxon>Mycobacteriales</taxon>
        <taxon>Nocardiaceae</taxon>
        <taxon>Rhodococcus</taxon>
    </lineage>
</organism>
<dbReference type="GO" id="GO:0018104">
    <property type="term" value="P:peptidoglycan-protein cross-linking"/>
    <property type="evidence" value="ECO:0007669"/>
    <property type="project" value="TreeGrafter"/>
</dbReference>
<dbReference type="SUPFAM" id="SSF141523">
    <property type="entry name" value="L,D-transpeptidase catalytic domain-like"/>
    <property type="match status" value="1"/>
</dbReference>
<keyword evidence="2" id="KW-1003">Cell membrane</keyword>
<dbReference type="Pfam" id="PF17964">
    <property type="entry name" value="Big_10"/>
    <property type="match status" value="1"/>
</dbReference>
<dbReference type="AlphaFoldDB" id="A0A1B1KAJ2"/>
<dbReference type="Gene3D" id="2.40.440.10">
    <property type="entry name" value="L,D-transpeptidase catalytic domain-like"/>
    <property type="match status" value="1"/>
</dbReference>
<dbReference type="EMBL" id="CP009111">
    <property type="protein sequence ID" value="ANS29643.1"/>
    <property type="molecule type" value="Genomic_DNA"/>
</dbReference>
<dbReference type="InterPro" id="IPR050979">
    <property type="entry name" value="LD-transpeptidase"/>
</dbReference>
<dbReference type="GO" id="GO:0071555">
    <property type="term" value="P:cell wall organization"/>
    <property type="evidence" value="ECO:0007669"/>
    <property type="project" value="UniProtKB-UniRule"/>
</dbReference>
<comment type="pathway">
    <text evidence="12">Glycan biosynthesis.</text>
</comment>
<evidence type="ECO:0000256" key="7">
    <source>
        <dbReference type="ARBA" id="ARBA00023136"/>
    </source>
</evidence>
<protein>
    <submittedName>
        <fullName evidence="15">Lipoprotein</fullName>
    </submittedName>
</protein>
<keyword evidence="11 13" id="KW-0961">Cell wall biogenesis/degradation</keyword>
<name>A0A1B1KAJ2_RHOOP</name>
<dbReference type="PROSITE" id="PS52029">
    <property type="entry name" value="LD_TPASE"/>
    <property type="match status" value="1"/>
</dbReference>
<feature type="active site" description="Proton donor/acceptor" evidence="13">
    <location>
        <position position="344"/>
    </location>
</feature>
<keyword evidence="9 15" id="KW-0449">Lipoprotein</keyword>
<evidence type="ECO:0000313" key="15">
    <source>
        <dbReference type="EMBL" id="ANS29643.1"/>
    </source>
</evidence>
<evidence type="ECO:0000313" key="16">
    <source>
        <dbReference type="Proteomes" id="UP000186108"/>
    </source>
</evidence>
<dbReference type="InterPro" id="IPR038063">
    <property type="entry name" value="Transpep_catalytic_dom"/>
</dbReference>
<comment type="pathway">
    <text evidence="1 13">Cell wall biogenesis; peptidoglycan biosynthesis.</text>
</comment>
<dbReference type="Gene3D" id="2.60.40.3710">
    <property type="match status" value="1"/>
</dbReference>
<dbReference type="InterPro" id="IPR041280">
    <property type="entry name" value="Big_10"/>
</dbReference>
<evidence type="ECO:0000256" key="13">
    <source>
        <dbReference type="PROSITE-ProRule" id="PRU01373"/>
    </source>
</evidence>
<dbReference type="GO" id="GO:0016746">
    <property type="term" value="F:acyltransferase activity"/>
    <property type="evidence" value="ECO:0007669"/>
    <property type="project" value="UniProtKB-KW"/>
</dbReference>
<dbReference type="PATRIC" id="fig|37919.13.peg.5238"/>
<evidence type="ECO:0000256" key="5">
    <source>
        <dbReference type="ARBA" id="ARBA00022960"/>
    </source>
</evidence>
<sequence>MGLSMGVGRGGRVRAQSVRSVSKTATIVAASLVFALSIAGCTVSGADSVTSEGEAPIDSNPVTELIKPKLTASAVDGAVGFSPGQPVTVTVADGTLAAVTMLNPEGETVDGAIAPDGLSWVNTEPLGYDKEYRLEVKANGLGGGTTSTSAFTTSAPGNVTKPYMMPSEGDVVGIGQPIAVQFDENIPDRKAAEAGITVTTNPPVEGAFYWVNNREVRWRPQSYWAPGTAVDVKVAVYGRDLGDGLFGQEDVHTAFTIGDALIATADDNTKQVTFERNGEVIMTMPTSMGKDDTPTDNGVYIIGDRFANLVMDSSTYGVPVNSPQGYKTPVDWATRMSYSGIFFHSAPWSVGQQGYSNASHGCLNLSPSNAKWVYDNTKRGDIVIVKNTLGGTLSGTDGLGDWNIPWDVWKAGNANA</sequence>
<evidence type="ECO:0000259" key="14">
    <source>
        <dbReference type="PROSITE" id="PS52029"/>
    </source>
</evidence>
<dbReference type="Pfam" id="PF03734">
    <property type="entry name" value="YkuD"/>
    <property type="match status" value="1"/>
</dbReference>
<gene>
    <name evidence="15" type="ORF">R1CP_24920</name>
</gene>
<keyword evidence="8" id="KW-0564">Palmitate</keyword>
<feature type="domain" description="L,D-TPase catalytic" evidence="14">
    <location>
        <begin position="261"/>
        <end position="386"/>
    </location>
</feature>
<dbReference type="UniPathway" id="UPA00219"/>
<dbReference type="CDD" id="cd16913">
    <property type="entry name" value="YkuD_like"/>
    <property type="match status" value="1"/>
</dbReference>
<keyword evidence="3" id="KW-0808">Transferase</keyword>
<evidence type="ECO:0000256" key="10">
    <source>
        <dbReference type="ARBA" id="ARBA00023315"/>
    </source>
</evidence>
<accession>A0A1B1KAJ2</accession>
<dbReference type="Proteomes" id="UP000186108">
    <property type="component" value="Chromosome"/>
</dbReference>
<evidence type="ECO:0000256" key="9">
    <source>
        <dbReference type="ARBA" id="ARBA00023288"/>
    </source>
</evidence>
<reference evidence="15 16" key="1">
    <citation type="submission" date="2014-07" db="EMBL/GenBank/DDBJ databases">
        <authorList>
            <person name="Zhang J.E."/>
            <person name="Yang H."/>
            <person name="Guo J."/>
            <person name="Deng Z."/>
            <person name="Luo H."/>
            <person name="Luo M."/>
            <person name="Zhao B."/>
        </authorList>
    </citation>
    <scope>NUCLEOTIDE SEQUENCE [LARGE SCALE GENOMIC DNA]</scope>
    <source>
        <strain evidence="15 16">1CP</strain>
    </source>
</reference>
<evidence type="ECO:0000256" key="11">
    <source>
        <dbReference type="ARBA" id="ARBA00023316"/>
    </source>
</evidence>
<evidence type="ECO:0000256" key="4">
    <source>
        <dbReference type="ARBA" id="ARBA00022729"/>
    </source>
</evidence>
<dbReference type="GO" id="GO:0005576">
    <property type="term" value="C:extracellular region"/>
    <property type="evidence" value="ECO:0007669"/>
    <property type="project" value="TreeGrafter"/>
</dbReference>
<evidence type="ECO:0000256" key="2">
    <source>
        <dbReference type="ARBA" id="ARBA00022475"/>
    </source>
</evidence>
<dbReference type="PANTHER" id="PTHR30582">
    <property type="entry name" value="L,D-TRANSPEPTIDASE"/>
    <property type="match status" value="1"/>
</dbReference>
<dbReference type="CDD" id="cd13432">
    <property type="entry name" value="LDT_IgD_like_2"/>
    <property type="match status" value="1"/>
</dbReference>
<keyword evidence="6 13" id="KW-0573">Peptidoglycan synthesis</keyword>
<dbReference type="GO" id="GO:0071972">
    <property type="term" value="F:peptidoglycan L,D-transpeptidase activity"/>
    <property type="evidence" value="ECO:0007669"/>
    <property type="project" value="TreeGrafter"/>
</dbReference>
<proteinExistence type="predicted"/>
<dbReference type="InterPro" id="IPR005490">
    <property type="entry name" value="LD_TPept_cat_dom"/>
</dbReference>
<keyword evidence="5 13" id="KW-0133">Cell shape</keyword>
<dbReference type="FunFam" id="2.40.440.10:FF:000005">
    <property type="entry name" value="L,D-transpeptidase 2"/>
    <property type="match status" value="1"/>
</dbReference>
<dbReference type="GO" id="GO:0008360">
    <property type="term" value="P:regulation of cell shape"/>
    <property type="evidence" value="ECO:0007669"/>
    <property type="project" value="UniProtKB-UniRule"/>
</dbReference>
<evidence type="ECO:0000256" key="12">
    <source>
        <dbReference type="ARBA" id="ARBA00060592"/>
    </source>
</evidence>
<evidence type="ECO:0000256" key="3">
    <source>
        <dbReference type="ARBA" id="ARBA00022679"/>
    </source>
</evidence>
<evidence type="ECO:0000256" key="8">
    <source>
        <dbReference type="ARBA" id="ARBA00023139"/>
    </source>
</evidence>
<evidence type="ECO:0000256" key="6">
    <source>
        <dbReference type="ARBA" id="ARBA00022984"/>
    </source>
</evidence>
<evidence type="ECO:0000256" key="1">
    <source>
        <dbReference type="ARBA" id="ARBA00004752"/>
    </source>
</evidence>